<dbReference type="InterPro" id="IPR054347">
    <property type="entry name" value="TOTE_primase"/>
</dbReference>
<gene>
    <name evidence="2" type="ORF">Pla8534_19120</name>
</gene>
<keyword evidence="3" id="KW-1185">Reference proteome</keyword>
<dbReference type="OrthoDB" id="228140at2"/>
<dbReference type="InterPro" id="IPR014820">
    <property type="entry name" value="PriCT_1"/>
</dbReference>
<dbReference type="EMBL" id="CP036433">
    <property type="protein sequence ID" value="QDU94126.1"/>
    <property type="molecule type" value="Genomic_DNA"/>
</dbReference>
<protein>
    <recommendedName>
        <fullName evidence="1">Primase C-terminal 1 domain-containing protein</fullName>
    </recommendedName>
</protein>
<dbReference type="KEGG" id="lcre:Pla8534_19120"/>
<accession>A0A518DQL1</accession>
<dbReference type="Proteomes" id="UP000317648">
    <property type="component" value="Chromosome"/>
</dbReference>
<feature type="domain" description="Primase C-terminal 1" evidence="1">
    <location>
        <begin position="291"/>
        <end position="356"/>
    </location>
</feature>
<dbReference type="RefSeq" id="WP_145051985.1">
    <property type="nucleotide sequence ID" value="NZ_CP036433.1"/>
</dbReference>
<dbReference type="AlphaFoldDB" id="A0A518DQL1"/>
<dbReference type="SMART" id="SM00942">
    <property type="entry name" value="PriCT_1"/>
    <property type="match status" value="1"/>
</dbReference>
<reference evidence="2 3" key="1">
    <citation type="submission" date="2019-02" db="EMBL/GenBank/DDBJ databases">
        <title>Deep-cultivation of Planctomycetes and their phenomic and genomic characterization uncovers novel biology.</title>
        <authorList>
            <person name="Wiegand S."/>
            <person name="Jogler M."/>
            <person name="Boedeker C."/>
            <person name="Pinto D."/>
            <person name="Vollmers J."/>
            <person name="Rivas-Marin E."/>
            <person name="Kohn T."/>
            <person name="Peeters S.H."/>
            <person name="Heuer A."/>
            <person name="Rast P."/>
            <person name="Oberbeckmann S."/>
            <person name="Bunk B."/>
            <person name="Jeske O."/>
            <person name="Meyerdierks A."/>
            <person name="Storesund J.E."/>
            <person name="Kallscheuer N."/>
            <person name="Luecker S."/>
            <person name="Lage O.M."/>
            <person name="Pohl T."/>
            <person name="Merkel B.J."/>
            <person name="Hornburger P."/>
            <person name="Mueller R.-W."/>
            <person name="Bruemmer F."/>
            <person name="Labrenz M."/>
            <person name="Spormann A.M."/>
            <person name="Op den Camp H."/>
            <person name="Overmann J."/>
            <person name="Amann R."/>
            <person name="Jetten M.S.M."/>
            <person name="Mascher T."/>
            <person name="Medema M.H."/>
            <person name="Devos D.P."/>
            <person name="Kaster A.-K."/>
            <person name="Ovreas L."/>
            <person name="Rohde M."/>
            <person name="Galperin M.Y."/>
            <person name="Jogler C."/>
        </authorList>
    </citation>
    <scope>NUCLEOTIDE SEQUENCE [LARGE SCALE GENOMIC DNA]</scope>
    <source>
        <strain evidence="2 3">Pla85_3_4</strain>
    </source>
</reference>
<organism evidence="2 3">
    <name type="scientific">Lignipirellula cremea</name>
    <dbReference type="NCBI Taxonomy" id="2528010"/>
    <lineage>
        <taxon>Bacteria</taxon>
        <taxon>Pseudomonadati</taxon>
        <taxon>Planctomycetota</taxon>
        <taxon>Planctomycetia</taxon>
        <taxon>Pirellulales</taxon>
        <taxon>Pirellulaceae</taxon>
        <taxon>Lignipirellula</taxon>
    </lineage>
</organism>
<name>A0A518DQL1_9BACT</name>
<sequence>MTTDAPTQPVAKFATQQSAASAWMANASDLASWVSTYFVNRSDVFGRYYYASLETVSPGDQIPVKQRTVHGELTQEVIQRHFRAWDASNLIGVHCVSPEDACRWFEIDIDQHTFGNNEIAWRNLYAARRWYVRLHDLGFEPLLWHSNGKGGFRLNVRFAEPLVCREARNFGLWAVQDWKDFGLPSIPEVFPKQASIHETEMGVGNFVRLPGRHPKRRWYPEVFDGSCWLRGEEAVRYILSLSAQPTSFVPHEATNYAPAKRRKPNRVGTGFYTPNVFCGEGVVARAAAILSDWRLPDIGDRNATLFRAGCVIGERLPISSEDHLTALSDFNVRFEEPLSNAEVSSVARSSFDRTEASRGRIVYSPAVVEEILPPDDGLIVGLEEYRRILATKYDALLGRPGLYLDMTPVGIGKTHQGARLAGSCESSLHVIPTHQTKDDLVGKLVTVGSIAVERVAAFPERTSENCRKMEQAAQHYKFGIVVPSALCSTCEFQTDCPHVSERQRAEAAPHTVGTMARMEGGSLARVGANRGLIRIDEDSLNLLRPTVKTSISAVRRFTLAVEAAIDFERRITDADVSACVPFLVKMKASCEEIAAAAERADADEAIPVEDGLPIPKMLEFVLKKGFDLSGLESKTGDLAAAKKVLVGLVSGELRRCVIQVWTDDSKGREEAVVGVWQTELPVDKNGSLNTTVLLSDATADSTLLRRVLGKELIDITPAVTVRRQRRVVQVPLDVKRSTTSGSFLKILRGLLLAFPDKRRVGVISHRPHVQAIADLGATLRARIVKFSYFGSGEDRASNEWLEEGLDLLLVVGTPRISPADIRTRMIQFGVEAHAPARSEWKKRYWRGRTETGEFVDVVTRCYDDPTWQQTYEYDVQATLNQALGRARSILSEGMDAVVVTCEPLQLPLYDESLIEASDVVEEALDLFAKPSFSQDALNWQVLAEQLHLKQRTAKALLNELLCLGIVVKEKKGKYRLHKNWSSISILTYASENATSAPQPQSLI</sequence>
<proteinExistence type="predicted"/>
<evidence type="ECO:0000313" key="3">
    <source>
        <dbReference type="Proteomes" id="UP000317648"/>
    </source>
</evidence>
<evidence type="ECO:0000313" key="2">
    <source>
        <dbReference type="EMBL" id="QDU94126.1"/>
    </source>
</evidence>
<evidence type="ECO:0000259" key="1">
    <source>
        <dbReference type="SMART" id="SM00942"/>
    </source>
</evidence>
<dbReference type="Pfam" id="PF22548">
    <property type="entry name" value="AEP-TOTE"/>
    <property type="match status" value="1"/>
</dbReference>